<feature type="compositionally biased region" description="Polar residues" evidence="5">
    <location>
        <begin position="106"/>
        <end position="119"/>
    </location>
</feature>
<evidence type="ECO:0000313" key="8">
    <source>
        <dbReference type="EMBL" id="KAK7531424.1"/>
    </source>
</evidence>
<dbReference type="PANTHER" id="PTHR46346">
    <property type="entry name" value="PHOSPHATIDYLINOSITOL N-ACETYLGLUCOSAMINYLTRANSFERASE SUBUNIT P"/>
    <property type="match status" value="1"/>
</dbReference>
<evidence type="ECO:0000256" key="4">
    <source>
        <dbReference type="ARBA" id="ARBA00023136"/>
    </source>
</evidence>
<feature type="compositionally biased region" description="Low complexity" evidence="5">
    <location>
        <begin position="183"/>
        <end position="194"/>
    </location>
</feature>
<dbReference type="InterPro" id="IPR052263">
    <property type="entry name" value="GPI_Anchor_Biosynth"/>
</dbReference>
<feature type="compositionally biased region" description="Polar residues" evidence="5">
    <location>
        <begin position="146"/>
        <end position="158"/>
    </location>
</feature>
<accession>A0ABR1L9Q8</accession>
<evidence type="ECO:0000256" key="1">
    <source>
        <dbReference type="ARBA" id="ARBA00004141"/>
    </source>
</evidence>
<feature type="compositionally biased region" description="Polar residues" evidence="5">
    <location>
        <begin position="45"/>
        <end position="66"/>
    </location>
</feature>
<dbReference type="Proteomes" id="UP001360953">
    <property type="component" value="Unassembled WGS sequence"/>
</dbReference>
<evidence type="ECO:0000256" key="2">
    <source>
        <dbReference type="ARBA" id="ARBA00022692"/>
    </source>
</evidence>
<organism evidence="8 9">
    <name type="scientific">Phyllosticta citribraziliensis</name>
    <dbReference type="NCBI Taxonomy" id="989973"/>
    <lineage>
        <taxon>Eukaryota</taxon>
        <taxon>Fungi</taxon>
        <taxon>Dikarya</taxon>
        <taxon>Ascomycota</taxon>
        <taxon>Pezizomycotina</taxon>
        <taxon>Dothideomycetes</taxon>
        <taxon>Dothideomycetes incertae sedis</taxon>
        <taxon>Botryosphaeriales</taxon>
        <taxon>Phyllostictaceae</taxon>
        <taxon>Phyllosticta</taxon>
    </lineage>
</organism>
<protein>
    <submittedName>
        <fullName evidence="8">PIG-P-domain-containing protein</fullName>
    </submittedName>
</protein>
<feature type="compositionally biased region" description="Basic residues" evidence="5">
    <location>
        <begin position="169"/>
        <end position="179"/>
    </location>
</feature>
<comment type="caution">
    <text evidence="8">The sequence shown here is derived from an EMBL/GenBank/DDBJ whole genome shotgun (WGS) entry which is preliminary data.</text>
</comment>
<feature type="compositionally biased region" description="Low complexity" evidence="5">
    <location>
        <begin position="12"/>
        <end position="28"/>
    </location>
</feature>
<dbReference type="GeneID" id="92034423"/>
<feature type="transmembrane region" description="Helical" evidence="6">
    <location>
        <begin position="232"/>
        <end position="251"/>
    </location>
</feature>
<feature type="region of interest" description="Disordered" evidence="5">
    <location>
        <begin position="1"/>
        <end position="207"/>
    </location>
</feature>
<dbReference type="InterPro" id="IPR013717">
    <property type="entry name" value="PIG-P"/>
</dbReference>
<keyword evidence="4 6" id="KW-0472">Membrane</keyword>
<evidence type="ECO:0000313" key="9">
    <source>
        <dbReference type="Proteomes" id="UP001360953"/>
    </source>
</evidence>
<evidence type="ECO:0000256" key="6">
    <source>
        <dbReference type="SAM" id="Phobius"/>
    </source>
</evidence>
<proteinExistence type="predicted"/>
<dbReference type="EMBL" id="JBBPEH010000012">
    <property type="protein sequence ID" value="KAK7531424.1"/>
    <property type="molecule type" value="Genomic_DNA"/>
</dbReference>
<evidence type="ECO:0000259" key="7">
    <source>
        <dbReference type="Pfam" id="PF08510"/>
    </source>
</evidence>
<feature type="domain" description="PIG-P" evidence="7">
    <location>
        <begin position="229"/>
        <end position="387"/>
    </location>
</feature>
<feature type="compositionally biased region" description="Pro residues" evidence="5">
    <location>
        <begin position="125"/>
        <end position="136"/>
    </location>
</feature>
<dbReference type="Pfam" id="PF08510">
    <property type="entry name" value="PIG-P"/>
    <property type="match status" value="1"/>
</dbReference>
<dbReference type="PANTHER" id="PTHR46346:SF1">
    <property type="entry name" value="PHOSPHATIDYLINOSITOL N-ACETYLGLUCOSAMINYLTRANSFERASE SUBUNIT P"/>
    <property type="match status" value="1"/>
</dbReference>
<sequence>MPPQSRGFQSKSTPNLPTLNSLSLPLPTDSGPVIPKTAAAINPPTEYSATSPSEPASVEDNLSTDDPFSLDPSGSESEDDDLDLEPLSKDLDSNNNAARRPLYSHGSRSQSHLPQTSSALFPPFYNRPPTPLPPSPSLTSLLRPSFSTHTSRPTTPDSSDAEAVPAARHANKLHHHGTAAKRGTSATSGASNGTAGTGTGTGTGTPTNALTSSFASATPIPRASPKVPTYEYYGFFIYLASSFAFLMYLLWAYLPRPFLHQLGIYYYPNRWWALAVPAWLVILVVYIYVALASYNLGYLTLPMRSIENLVDDAAQIAVLDPRGKIIKKGKDTEVTKKPSGHRRRNTYAESWGFSVEDARKVDWKNLWNESTDAVLDVPIGGVCEILYGDGRLDHGYRDQIGMGMNGKA</sequence>
<dbReference type="RefSeq" id="XP_066651248.1">
    <property type="nucleotide sequence ID" value="XM_066801517.1"/>
</dbReference>
<name>A0ABR1L9Q8_9PEZI</name>
<evidence type="ECO:0000256" key="3">
    <source>
        <dbReference type="ARBA" id="ARBA00022989"/>
    </source>
</evidence>
<gene>
    <name evidence="8" type="ORF">J3D65DRAFT_637566</name>
</gene>
<feature type="compositionally biased region" description="Polar residues" evidence="5">
    <location>
        <begin position="1"/>
        <end position="11"/>
    </location>
</feature>
<keyword evidence="3 6" id="KW-1133">Transmembrane helix</keyword>
<reference evidence="8 9" key="1">
    <citation type="submission" date="2024-04" db="EMBL/GenBank/DDBJ databases">
        <title>Phyllosticta paracitricarpa is synonymous to the EU quarantine fungus P. citricarpa based on phylogenomic analyses.</title>
        <authorList>
            <consortium name="Lawrence Berkeley National Laboratory"/>
            <person name="Van ingen-buijs V.A."/>
            <person name="Van westerhoven A.C."/>
            <person name="Haridas S."/>
            <person name="Skiadas P."/>
            <person name="Martin F."/>
            <person name="Groenewald J.Z."/>
            <person name="Crous P.W."/>
            <person name="Seidl M.F."/>
        </authorList>
    </citation>
    <scope>NUCLEOTIDE SEQUENCE [LARGE SCALE GENOMIC DNA]</scope>
    <source>
        <strain evidence="8 9">CPC 17464</strain>
    </source>
</reference>
<evidence type="ECO:0000256" key="5">
    <source>
        <dbReference type="SAM" id="MobiDB-lite"/>
    </source>
</evidence>
<keyword evidence="2 6" id="KW-0812">Transmembrane</keyword>
<keyword evidence="9" id="KW-1185">Reference proteome</keyword>
<feature type="transmembrane region" description="Helical" evidence="6">
    <location>
        <begin position="271"/>
        <end position="294"/>
    </location>
</feature>
<comment type="subcellular location">
    <subcellularLocation>
        <location evidence="1">Membrane</location>
        <topology evidence="1">Multi-pass membrane protein</topology>
    </subcellularLocation>
</comment>